<dbReference type="EMBL" id="JAUKFM010000005">
    <property type="protein sequence ID" value="MDN8620559.1"/>
    <property type="molecule type" value="Genomic_DNA"/>
</dbReference>
<name>A0ABT8Q8R4_9CORY</name>
<sequence>MPEVRQTLAEVTINFVKPTGLNLADPDDSGQYADQVWQAGELLQTAMFEPHLLAGYGIEPIEVHDIFLVAQRAVDEVLQLLPHIEDFNDAVRWSAERLAEELPHAAQLSKIDALYLAQWLLGILESPYAELIDIDPLQYEESLGVEGVKELRERGHGAYARRRLAVLSRSVKDVYRTHTDGYEQLIRGLSEIGQFDLAYRYSEKAMLALPTEDTFHIVTFWAALCDAHFPHRSPAVHRIAFDSFPMLSTARGLFAAVGDTASVLIQTRLRDKPWDLAMFQYVCLNDPERAWATASDAAIEWSLAEQLLPDLPDETIPILMRKVEEQLENNYGCDQAYELLGKIQKVAEPTSFEEFLGRLKRKFANCPEIRSLLAGVDEL</sequence>
<dbReference type="Proteomes" id="UP001174347">
    <property type="component" value="Unassembled WGS sequence"/>
</dbReference>
<evidence type="ECO:0000313" key="2">
    <source>
        <dbReference type="Proteomes" id="UP001174347"/>
    </source>
</evidence>
<dbReference type="RefSeq" id="WP_301732788.1">
    <property type="nucleotide sequence ID" value="NZ_JAUKFL010000007.1"/>
</dbReference>
<comment type="caution">
    <text evidence="1">The sequence shown here is derived from an EMBL/GenBank/DDBJ whole genome shotgun (WGS) entry which is preliminary data.</text>
</comment>
<keyword evidence="2" id="KW-1185">Reference proteome</keyword>
<organism evidence="1 2">
    <name type="scientific">Corynebacterium kefirresidentii</name>
    <dbReference type="NCBI Taxonomy" id="1979527"/>
    <lineage>
        <taxon>Bacteria</taxon>
        <taxon>Bacillati</taxon>
        <taxon>Actinomycetota</taxon>
        <taxon>Actinomycetes</taxon>
        <taxon>Mycobacteriales</taxon>
        <taxon>Corynebacteriaceae</taxon>
        <taxon>Corynebacterium</taxon>
    </lineage>
</organism>
<accession>A0ABT8Q8R4</accession>
<evidence type="ECO:0000313" key="1">
    <source>
        <dbReference type="EMBL" id="MDN8620559.1"/>
    </source>
</evidence>
<gene>
    <name evidence="1" type="ORF">Q0N36_08185</name>
</gene>
<proteinExistence type="predicted"/>
<reference evidence="1" key="1">
    <citation type="submission" date="2023-07" db="EMBL/GenBank/DDBJ databases">
        <title>Insights into the diversity of cutaneous corynebacteria.</title>
        <authorList>
            <person name="Bruggemann H."/>
            <person name="Poehlein A."/>
        </authorList>
    </citation>
    <scope>NUCLEOTIDE SEQUENCE</scope>
    <source>
        <strain evidence="1">P7_F1</strain>
    </source>
</reference>
<protein>
    <submittedName>
        <fullName evidence="1">Uncharacterized protein</fullName>
    </submittedName>
</protein>